<dbReference type="GO" id="GO:0000182">
    <property type="term" value="F:rDNA binding"/>
    <property type="evidence" value="ECO:0007669"/>
    <property type="project" value="TreeGrafter"/>
</dbReference>
<dbReference type="SUPFAM" id="SSF46689">
    <property type="entry name" value="Homeodomain-like"/>
    <property type="match status" value="1"/>
</dbReference>
<dbReference type="InterPro" id="IPR009057">
    <property type="entry name" value="Homeodomain-like_sf"/>
</dbReference>
<dbReference type="AlphaFoldDB" id="A0A1D2VNS7"/>
<proteinExistence type="predicted"/>
<dbReference type="InterPro" id="IPR001005">
    <property type="entry name" value="SANT/Myb"/>
</dbReference>
<dbReference type="STRING" id="1344418.A0A1D2VNS7"/>
<evidence type="ECO:0000313" key="4">
    <source>
        <dbReference type="EMBL" id="ODV63256.1"/>
    </source>
</evidence>
<dbReference type="OrthoDB" id="2240312at2759"/>
<gene>
    <name evidence="4" type="ORF">ASCRUDRAFT_93757</name>
</gene>
<organism evidence="4 5">
    <name type="scientific">Ascoidea rubescens DSM 1968</name>
    <dbReference type="NCBI Taxonomy" id="1344418"/>
    <lineage>
        <taxon>Eukaryota</taxon>
        <taxon>Fungi</taxon>
        <taxon>Dikarya</taxon>
        <taxon>Ascomycota</taxon>
        <taxon>Saccharomycotina</taxon>
        <taxon>Saccharomycetes</taxon>
        <taxon>Ascoideaceae</taxon>
        <taxon>Ascoidea</taxon>
    </lineage>
</organism>
<sequence length="789" mass="92369">MKPLDQPSDSTGDLEDIETSKEDLENSGSEDFVYQSDEPGENDATERSDLSLVHFESSKTTTIGAKKTRNVLRVNRNYFDFYNKQIFDIFNPIKYSNIDKKLNFSLVKINASQRVDSQYLIDTNSYDGGTLWSPEEKEIFFHYLSRYSIHNLDMIKTHLPNKSESEIICYYTLLKNNLKMYKSRKTVFKRLIKYNEMPIAYEMSEAFIDLEENQASCIITYENKKALQSNIEENGLLITRNLDILTKKLYMQNNLKELKDYKVFMKDNQYPKLTSGCCNFLVEIITKKVYSIISQVIQTKLLKLWKNDNQLSLIELSQKGFEFEAEEEKGKEKEKGLSFKMTQRDIYNSIYELDLLPRLKNHQTNCEKLNIQIDDIEPIYLNNYWKYLKRNLNLNVKGNKDKPMTTEQFENSSWFSVGERKIFCLNGLMSDLSFISNPSKIIHDNLKQKESAQISNLNDINSDCNERNLVVPSSFVNKNSAIKDTILGIITKGEDQVKRLKKIRLENFELKDNPSIYIDPTLETSGFELNFESEFESEPELEIDETTVIDINRLDKSNKRTFESNLTLKLDEANDKFSRSNEASENSIWFFGEQRSKKRSISKAFDEEGEEKEDNFIVDDKTFFIDNKIAGALFRKESELIDGDDLKESLNQENILLTYFSTFNLPNLARDNVAKKYIQTRKDLKNAEKQIKKKYRKRVEGLKRLKRANAEKKQNKNKNGNGNRNTIPASNSTFQKEDFYKEEYEYSLEDISSADEICVNNFYDEELEEEMITPEMLLMHLYDFPNYEL</sequence>
<protein>
    <recommendedName>
        <fullName evidence="3">Myb-like domain-containing protein</fullName>
    </recommendedName>
</protein>
<name>A0A1D2VNS7_9ASCO</name>
<feature type="region of interest" description="Disordered" evidence="2">
    <location>
        <begin position="708"/>
        <end position="732"/>
    </location>
</feature>
<keyword evidence="1" id="KW-0175">Coiled coil</keyword>
<feature type="region of interest" description="Disordered" evidence="2">
    <location>
        <begin position="1"/>
        <end position="49"/>
    </location>
</feature>
<dbReference type="InParanoid" id="A0A1D2VNS7"/>
<dbReference type="PANTHER" id="PTHR28079:SF1">
    <property type="entry name" value="RNA POLYMERASE I-SPECIFIC TRANSCRIPTION INITIATION FACTOR RRN5"/>
    <property type="match status" value="1"/>
</dbReference>
<dbReference type="InterPro" id="IPR039601">
    <property type="entry name" value="Rrn5"/>
</dbReference>
<dbReference type="CDD" id="cd00167">
    <property type="entry name" value="SANT"/>
    <property type="match status" value="1"/>
</dbReference>
<evidence type="ECO:0000259" key="3">
    <source>
        <dbReference type="SMART" id="SM00717"/>
    </source>
</evidence>
<evidence type="ECO:0000256" key="2">
    <source>
        <dbReference type="SAM" id="MobiDB-lite"/>
    </source>
</evidence>
<dbReference type="Proteomes" id="UP000095038">
    <property type="component" value="Unassembled WGS sequence"/>
</dbReference>
<accession>A0A1D2VNS7</accession>
<keyword evidence="5" id="KW-1185">Reference proteome</keyword>
<dbReference type="Gene3D" id="1.10.10.60">
    <property type="entry name" value="Homeodomain-like"/>
    <property type="match status" value="1"/>
</dbReference>
<dbReference type="GO" id="GO:0001181">
    <property type="term" value="F:RNA polymerase I general transcription initiation factor activity"/>
    <property type="evidence" value="ECO:0007669"/>
    <property type="project" value="TreeGrafter"/>
</dbReference>
<dbReference type="RefSeq" id="XP_020049563.1">
    <property type="nucleotide sequence ID" value="XM_020195135.1"/>
</dbReference>
<dbReference type="SMART" id="SM00717">
    <property type="entry name" value="SANT"/>
    <property type="match status" value="1"/>
</dbReference>
<dbReference type="GO" id="GO:0006361">
    <property type="term" value="P:transcription initiation at RNA polymerase I promoter"/>
    <property type="evidence" value="ECO:0007669"/>
    <property type="project" value="TreeGrafter"/>
</dbReference>
<dbReference type="GO" id="GO:0042790">
    <property type="term" value="P:nucleolar large rRNA transcription by RNA polymerase I"/>
    <property type="evidence" value="ECO:0007669"/>
    <property type="project" value="InterPro"/>
</dbReference>
<dbReference type="PANTHER" id="PTHR28079">
    <property type="entry name" value="RNA POLYMERASE I-SPECIFIC TRANSCRIPTION INITIATION FACTOR RRN5"/>
    <property type="match status" value="1"/>
</dbReference>
<dbReference type="EMBL" id="KV454475">
    <property type="protein sequence ID" value="ODV63256.1"/>
    <property type="molecule type" value="Genomic_DNA"/>
</dbReference>
<feature type="coiled-coil region" evidence="1">
    <location>
        <begin position="670"/>
        <end position="697"/>
    </location>
</feature>
<evidence type="ECO:0000256" key="1">
    <source>
        <dbReference type="SAM" id="Coils"/>
    </source>
</evidence>
<dbReference type="GO" id="GO:0000500">
    <property type="term" value="C:RNA polymerase I upstream activating factor complex"/>
    <property type="evidence" value="ECO:0007669"/>
    <property type="project" value="InterPro"/>
</dbReference>
<feature type="domain" description="Myb-like" evidence="3">
    <location>
        <begin position="128"/>
        <end position="177"/>
    </location>
</feature>
<dbReference type="GeneID" id="30968771"/>
<reference evidence="5" key="1">
    <citation type="submission" date="2016-05" db="EMBL/GenBank/DDBJ databases">
        <title>Comparative genomics of biotechnologically important yeasts.</title>
        <authorList>
            <consortium name="DOE Joint Genome Institute"/>
            <person name="Riley R."/>
            <person name="Haridas S."/>
            <person name="Wolfe K.H."/>
            <person name="Lopes M.R."/>
            <person name="Hittinger C.T."/>
            <person name="Goker M."/>
            <person name="Salamov A."/>
            <person name="Wisecaver J."/>
            <person name="Long T.M."/>
            <person name="Aerts A.L."/>
            <person name="Barry K."/>
            <person name="Choi C."/>
            <person name="Clum A."/>
            <person name="Coughlan A.Y."/>
            <person name="Deshpande S."/>
            <person name="Douglass A.P."/>
            <person name="Hanson S.J."/>
            <person name="Klenk H.-P."/>
            <person name="Labutti K."/>
            <person name="Lapidus A."/>
            <person name="Lindquist E."/>
            <person name="Lipzen A."/>
            <person name="Meier-Kolthoff J.P."/>
            <person name="Ohm R.A."/>
            <person name="Otillar R.P."/>
            <person name="Pangilinan J."/>
            <person name="Peng Y."/>
            <person name="Rokas A."/>
            <person name="Rosa C.A."/>
            <person name="Scheuner C."/>
            <person name="Sibirny A.A."/>
            <person name="Slot J.C."/>
            <person name="Stielow J.B."/>
            <person name="Sun H."/>
            <person name="Kurtzman C.P."/>
            <person name="Blackwell M."/>
            <person name="Grigoriev I.V."/>
            <person name="Jeffries T.W."/>
        </authorList>
    </citation>
    <scope>NUCLEOTIDE SEQUENCE [LARGE SCALE GENOMIC DNA]</scope>
    <source>
        <strain evidence="5">DSM 1968</strain>
    </source>
</reference>
<evidence type="ECO:0000313" key="5">
    <source>
        <dbReference type="Proteomes" id="UP000095038"/>
    </source>
</evidence>